<keyword evidence="2 4" id="KW-0479">Metal-binding</keyword>
<dbReference type="GO" id="GO:0033754">
    <property type="term" value="F:indoleamine 2,3-dioxygenase activity"/>
    <property type="evidence" value="ECO:0007669"/>
    <property type="project" value="TreeGrafter"/>
</dbReference>
<keyword evidence="5" id="KW-0223">Dioxygenase</keyword>
<dbReference type="PANTHER" id="PTHR28657">
    <property type="entry name" value="INDOLEAMINE 2,3-DIOXYGENASE"/>
    <property type="match status" value="1"/>
</dbReference>
<name>A0A165NHF3_EXIGL</name>
<proteinExistence type="inferred from homology"/>
<dbReference type="Gene3D" id="1.20.58.480">
    <property type="match status" value="1"/>
</dbReference>
<feature type="binding site" description="proximal binding residue" evidence="4">
    <location>
        <position position="332"/>
    </location>
    <ligand>
        <name>heme b</name>
        <dbReference type="ChEBI" id="CHEBI:60344"/>
    </ligand>
    <ligandPart>
        <name>Fe</name>
        <dbReference type="ChEBI" id="CHEBI:18248"/>
    </ligandPart>
</feature>
<dbReference type="Proteomes" id="UP000077266">
    <property type="component" value="Unassembled WGS sequence"/>
</dbReference>
<reference evidence="5 6" key="1">
    <citation type="journal article" date="2016" name="Mol. Biol. Evol.">
        <title>Comparative Genomics of Early-Diverging Mushroom-Forming Fungi Provides Insights into the Origins of Lignocellulose Decay Capabilities.</title>
        <authorList>
            <person name="Nagy L.G."/>
            <person name="Riley R."/>
            <person name="Tritt A."/>
            <person name="Adam C."/>
            <person name="Daum C."/>
            <person name="Floudas D."/>
            <person name="Sun H."/>
            <person name="Yadav J.S."/>
            <person name="Pangilinan J."/>
            <person name="Larsson K.H."/>
            <person name="Matsuura K."/>
            <person name="Barry K."/>
            <person name="Labutti K."/>
            <person name="Kuo R."/>
            <person name="Ohm R.A."/>
            <person name="Bhattacharya S.S."/>
            <person name="Shirouzu T."/>
            <person name="Yoshinaga Y."/>
            <person name="Martin F.M."/>
            <person name="Grigoriev I.V."/>
            <person name="Hibbett D.S."/>
        </authorList>
    </citation>
    <scope>NUCLEOTIDE SEQUENCE [LARGE SCALE GENOMIC DNA]</scope>
    <source>
        <strain evidence="5 6">HHB12029</strain>
    </source>
</reference>
<evidence type="ECO:0000256" key="3">
    <source>
        <dbReference type="ARBA" id="ARBA00023004"/>
    </source>
</evidence>
<accession>A0A165NHF3</accession>
<dbReference type="GO" id="GO:0005737">
    <property type="term" value="C:cytoplasm"/>
    <property type="evidence" value="ECO:0007669"/>
    <property type="project" value="TreeGrafter"/>
</dbReference>
<dbReference type="AlphaFoldDB" id="A0A165NHF3"/>
<dbReference type="InterPro" id="IPR000898">
    <property type="entry name" value="Indolamine_dOase"/>
</dbReference>
<dbReference type="PANTHER" id="PTHR28657:SF5">
    <property type="entry name" value="INDOLEAMINE 2,3-DIOXYGENASE"/>
    <property type="match status" value="1"/>
</dbReference>
<dbReference type="GO" id="GO:0046872">
    <property type="term" value="F:metal ion binding"/>
    <property type="evidence" value="ECO:0007669"/>
    <property type="project" value="UniProtKB-KW"/>
</dbReference>
<evidence type="ECO:0000313" key="6">
    <source>
        <dbReference type="Proteomes" id="UP000077266"/>
    </source>
</evidence>
<protein>
    <submittedName>
        <fullName evidence="5">Indoleamine 2,3-dioxygenase</fullName>
    </submittedName>
</protein>
<dbReference type="SUPFAM" id="SSF140959">
    <property type="entry name" value="Indolic compounds 2,3-dioxygenase-like"/>
    <property type="match status" value="1"/>
</dbReference>
<keyword evidence="6" id="KW-1185">Reference proteome</keyword>
<organism evidence="5 6">
    <name type="scientific">Exidia glandulosa HHB12029</name>
    <dbReference type="NCBI Taxonomy" id="1314781"/>
    <lineage>
        <taxon>Eukaryota</taxon>
        <taxon>Fungi</taxon>
        <taxon>Dikarya</taxon>
        <taxon>Basidiomycota</taxon>
        <taxon>Agaricomycotina</taxon>
        <taxon>Agaricomycetes</taxon>
        <taxon>Auriculariales</taxon>
        <taxon>Exidiaceae</taxon>
        <taxon>Exidia</taxon>
    </lineage>
</organism>
<dbReference type="InterPro" id="IPR037217">
    <property type="entry name" value="Trp/Indoleamine_2_3_dOase-like"/>
</dbReference>
<dbReference type="GO" id="GO:0034354">
    <property type="term" value="P:'de novo' NAD+ biosynthetic process from L-tryptophan"/>
    <property type="evidence" value="ECO:0007669"/>
    <property type="project" value="TreeGrafter"/>
</dbReference>
<keyword evidence="5" id="KW-0560">Oxidoreductase</keyword>
<sequence>MDVLPIDPLVHSETLLRRAHAVLAFLLAFYAHSHPRDASAPLVVPKSIALPLSTVSRAIGIAPVVTYADTVLWNWRPAGDPTAPLASATPNLNPLSQFAAPSINPLSQSTGPAVTSFEAKLPELECLMLFTGLPSEAHFYLTSARIELASAAALQLMQRTLDELFLSDAIALKRIAVNLTSLAKVIDRMTVLLEDMKNGCDPADFYNHIRPWFRGGEAWNNGGGDAQGFEFEGVEDPVEKERARMTAGASAGQSSIVHALDIFLGTPNTLSPFLSKMEYYMPRHHRAFLRHLRAMPAQTTLSALVRAPGTNDTVKMAFNESVLALKRFRDMHIRIATLYIVNQARRPHPSPAEGDGQVDKVKGTGGTELVPFLKGIRDNTARTVVPL</sequence>
<evidence type="ECO:0000313" key="5">
    <source>
        <dbReference type="EMBL" id="KZW00753.1"/>
    </source>
</evidence>
<dbReference type="GO" id="GO:0019441">
    <property type="term" value="P:L-tryptophan catabolic process to kynurenine"/>
    <property type="evidence" value="ECO:0007669"/>
    <property type="project" value="InterPro"/>
</dbReference>
<comment type="similarity">
    <text evidence="1">Belongs to the indoleamine 2,3-dioxygenase family.</text>
</comment>
<dbReference type="STRING" id="1314781.A0A165NHF3"/>
<evidence type="ECO:0000256" key="1">
    <source>
        <dbReference type="ARBA" id="ARBA00007119"/>
    </source>
</evidence>
<dbReference type="Pfam" id="PF01231">
    <property type="entry name" value="IDO"/>
    <property type="match status" value="1"/>
</dbReference>
<evidence type="ECO:0000256" key="4">
    <source>
        <dbReference type="PIRSR" id="PIRSR600898-1"/>
    </source>
</evidence>
<keyword evidence="4" id="KW-0349">Heme</keyword>
<keyword evidence="3 4" id="KW-0408">Iron</keyword>
<dbReference type="InParanoid" id="A0A165NHF3"/>
<dbReference type="GO" id="GO:0020037">
    <property type="term" value="F:heme binding"/>
    <property type="evidence" value="ECO:0007669"/>
    <property type="project" value="InterPro"/>
</dbReference>
<dbReference type="OrthoDB" id="540174at2759"/>
<evidence type="ECO:0000256" key="2">
    <source>
        <dbReference type="ARBA" id="ARBA00022723"/>
    </source>
</evidence>
<gene>
    <name evidence="5" type="ORF">EXIGLDRAFT_720393</name>
</gene>
<dbReference type="EMBL" id="KV425898">
    <property type="protein sequence ID" value="KZW00753.1"/>
    <property type="molecule type" value="Genomic_DNA"/>
</dbReference>